<dbReference type="EMBL" id="KQ964313">
    <property type="protein sequence ID" value="KXJ84905.1"/>
    <property type="molecule type" value="Genomic_DNA"/>
</dbReference>
<feature type="non-terminal residue" evidence="4">
    <location>
        <position position="1"/>
    </location>
</feature>
<dbReference type="Pfam" id="PF00400">
    <property type="entry name" value="WD40"/>
    <property type="match status" value="1"/>
</dbReference>
<protein>
    <submittedName>
        <fullName evidence="4">WD40-repeat-containing domain protein</fullName>
    </submittedName>
</protein>
<proteinExistence type="predicted"/>
<dbReference type="STRING" id="196109.A0A136IIU6"/>
<accession>A0A136IIU6</accession>
<evidence type="ECO:0000256" key="1">
    <source>
        <dbReference type="ARBA" id="ARBA00022574"/>
    </source>
</evidence>
<dbReference type="AlphaFoldDB" id="A0A136IIU6"/>
<dbReference type="InterPro" id="IPR015943">
    <property type="entry name" value="WD40/YVTN_repeat-like_dom_sf"/>
</dbReference>
<dbReference type="InterPro" id="IPR001680">
    <property type="entry name" value="WD40_rpt"/>
</dbReference>
<dbReference type="OrthoDB" id="4768852at2759"/>
<name>A0A136IIU6_9PEZI</name>
<keyword evidence="1 3" id="KW-0853">WD repeat</keyword>
<dbReference type="Gene3D" id="2.130.10.10">
    <property type="entry name" value="YVTN repeat-like/Quinoprotein amine dehydrogenase"/>
    <property type="match status" value="1"/>
</dbReference>
<evidence type="ECO:0000313" key="5">
    <source>
        <dbReference type="Proteomes" id="UP000070501"/>
    </source>
</evidence>
<keyword evidence="2" id="KW-0677">Repeat</keyword>
<dbReference type="PANTHER" id="PTHR19848:SF8">
    <property type="entry name" value="F-BOX AND WD REPEAT DOMAIN CONTAINING 7"/>
    <property type="match status" value="1"/>
</dbReference>
<dbReference type="SUPFAM" id="SSF50978">
    <property type="entry name" value="WD40 repeat-like"/>
    <property type="match status" value="1"/>
</dbReference>
<feature type="repeat" description="WD" evidence="3">
    <location>
        <begin position="28"/>
        <end position="69"/>
    </location>
</feature>
<organism evidence="4 5">
    <name type="scientific">Microdochium bolleyi</name>
    <dbReference type="NCBI Taxonomy" id="196109"/>
    <lineage>
        <taxon>Eukaryota</taxon>
        <taxon>Fungi</taxon>
        <taxon>Dikarya</taxon>
        <taxon>Ascomycota</taxon>
        <taxon>Pezizomycotina</taxon>
        <taxon>Sordariomycetes</taxon>
        <taxon>Xylariomycetidae</taxon>
        <taxon>Xylariales</taxon>
        <taxon>Microdochiaceae</taxon>
        <taxon>Microdochium</taxon>
    </lineage>
</organism>
<sequence length="139" mass="15241">GRVIASASWDKTVHRLWNTATGAHQQTLEGHGDVVTALAFLPDGQLAAPASKDKTVRLWNTAMGAQLQTLQLGLLKVLLSAHHPAHRYFLSLSLGKRWIMKEGQKIIWLPIKYRPTSSAVRGSVIFIGCSSGHVIRIIV</sequence>
<dbReference type="Proteomes" id="UP000070501">
    <property type="component" value="Unassembled WGS sequence"/>
</dbReference>
<evidence type="ECO:0000256" key="3">
    <source>
        <dbReference type="PROSITE-ProRule" id="PRU00221"/>
    </source>
</evidence>
<keyword evidence="5" id="KW-1185">Reference proteome</keyword>
<dbReference type="InterPro" id="IPR036322">
    <property type="entry name" value="WD40_repeat_dom_sf"/>
</dbReference>
<evidence type="ECO:0000313" key="4">
    <source>
        <dbReference type="EMBL" id="KXJ84905.1"/>
    </source>
</evidence>
<dbReference type="PROSITE" id="PS50082">
    <property type="entry name" value="WD_REPEATS_2"/>
    <property type="match status" value="1"/>
</dbReference>
<reference evidence="5" key="1">
    <citation type="submission" date="2016-02" db="EMBL/GenBank/DDBJ databases">
        <title>Draft genome sequence of Microdochium bolleyi, a fungal endophyte of beachgrass.</title>
        <authorList>
            <consortium name="DOE Joint Genome Institute"/>
            <person name="David A.S."/>
            <person name="May G."/>
            <person name="Haridas S."/>
            <person name="Lim J."/>
            <person name="Wang M."/>
            <person name="Labutti K."/>
            <person name="Lipzen A."/>
            <person name="Barry K."/>
            <person name="Grigoriev I.V."/>
        </authorList>
    </citation>
    <scope>NUCLEOTIDE SEQUENCE [LARGE SCALE GENOMIC DNA]</scope>
    <source>
        <strain evidence="5">J235TASD1</strain>
    </source>
</reference>
<dbReference type="SMART" id="SM00320">
    <property type="entry name" value="WD40"/>
    <property type="match status" value="1"/>
</dbReference>
<evidence type="ECO:0000256" key="2">
    <source>
        <dbReference type="ARBA" id="ARBA00022737"/>
    </source>
</evidence>
<dbReference type="PANTHER" id="PTHR19848">
    <property type="entry name" value="WD40 REPEAT PROTEIN"/>
    <property type="match status" value="1"/>
</dbReference>
<dbReference type="InParanoid" id="A0A136IIU6"/>
<dbReference type="PROSITE" id="PS50294">
    <property type="entry name" value="WD_REPEATS_REGION"/>
    <property type="match status" value="1"/>
</dbReference>
<gene>
    <name evidence="4" type="ORF">Micbo1qcDRAFT_128915</name>
</gene>